<gene>
    <name evidence="2" type="ORF">ACFQ1U_12420</name>
</gene>
<reference evidence="3" key="1">
    <citation type="journal article" date="2019" name="Int. J. Syst. Evol. Microbiol.">
        <title>The Global Catalogue of Microorganisms (GCM) 10K type strain sequencing project: providing services to taxonomists for standard genome sequencing and annotation.</title>
        <authorList>
            <consortium name="The Broad Institute Genomics Platform"/>
            <consortium name="The Broad Institute Genome Sequencing Center for Infectious Disease"/>
            <person name="Wu L."/>
            <person name="Ma J."/>
        </authorList>
    </citation>
    <scope>NUCLEOTIDE SEQUENCE [LARGE SCALE GENOMIC DNA]</scope>
    <source>
        <strain evidence="3">CCUG 60527</strain>
    </source>
</reference>
<evidence type="ECO:0000259" key="1">
    <source>
        <dbReference type="Pfam" id="PF00535"/>
    </source>
</evidence>
<dbReference type="EMBL" id="JBHTJR010000051">
    <property type="protein sequence ID" value="MFD0994012.1"/>
    <property type="molecule type" value="Genomic_DNA"/>
</dbReference>
<feature type="domain" description="Glycosyltransferase 2-like" evidence="1">
    <location>
        <begin position="8"/>
        <end position="165"/>
    </location>
</feature>
<keyword evidence="3" id="KW-1185">Reference proteome</keyword>
<keyword evidence="2" id="KW-0808">Transferase</keyword>
<proteinExistence type="predicted"/>
<dbReference type="SUPFAM" id="SSF53448">
    <property type="entry name" value="Nucleotide-diphospho-sugar transferases"/>
    <property type="match status" value="1"/>
</dbReference>
<dbReference type="PANTHER" id="PTHR43179:SF10">
    <property type="entry name" value="GLYCOSYL TRANSFERASE"/>
    <property type="match status" value="1"/>
</dbReference>
<comment type="caution">
    <text evidence="2">The sequence shown here is derived from an EMBL/GenBank/DDBJ whole genome shotgun (WGS) entry which is preliminary data.</text>
</comment>
<dbReference type="Gene3D" id="3.90.550.10">
    <property type="entry name" value="Spore Coat Polysaccharide Biosynthesis Protein SpsA, Chain A"/>
    <property type="match status" value="1"/>
</dbReference>
<dbReference type="PANTHER" id="PTHR43179">
    <property type="entry name" value="RHAMNOSYLTRANSFERASE WBBL"/>
    <property type="match status" value="1"/>
</dbReference>
<accession>A0ABW3JU09</accession>
<dbReference type="InterPro" id="IPR001173">
    <property type="entry name" value="Glyco_trans_2-like"/>
</dbReference>
<dbReference type="Proteomes" id="UP001597062">
    <property type="component" value="Unassembled WGS sequence"/>
</dbReference>
<organism evidence="2 3">
    <name type="scientific">Tenacibaculum geojense</name>
    <dbReference type="NCBI Taxonomy" id="915352"/>
    <lineage>
        <taxon>Bacteria</taxon>
        <taxon>Pseudomonadati</taxon>
        <taxon>Bacteroidota</taxon>
        <taxon>Flavobacteriia</taxon>
        <taxon>Flavobacteriales</taxon>
        <taxon>Flavobacteriaceae</taxon>
        <taxon>Tenacibaculum</taxon>
    </lineage>
</organism>
<sequence>MDYKVEISACIVLYNEPIEELQKTIDSFLNIPLSKKLFLVDNSPKQNKNNFDHVDIEYLFNAKNIGFANANNQVIRKINGYSKYHLILNPDVVFSSEVISKLISELKKDINLAMIAPRAIYLDGSHQYTARKYPSFFDLIIRRIPFFSKRKKEQEYQFQDLSKPFYPDFIHGCFMLFNTKDFIKLKGFDERYFLYMEDVDICKKIDELEKKKLYYPLVKVKHVKREGSSKKIKLLFYHFSSAIKYFLKWGF</sequence>
<dbReference type="InterPro" id="IPR029044">
    <property type="entry name" value="Nucleotide-diphossugar_trans"/>
</dbReference>
<dbReference type="RefSeq" id="WP_386108839.1">
    <property type="nucleotide sequence ID" value="NZ_JBHTJR010000051.1"/>
</dbReference>
<keyword evidence="2" id="KW-0328">Glycosyltransferase</keyword>
<name>A0ABW3JU09_9FLAO</name>
<evidence type="ECO:0000313" key="3">
    <source>
        <dbReference type="Proteomes" id="UP001597062"/>
    </source>
</evidence>
<dbReference type="GO" id="GO:0016757">
    <property type="term" value="F:glycosyltransferase activity"/>
    <property type="evidence" value="ECO:0007669"/>
    <property type="project" value="UniProtKB-KW"/>
</dbReference>
<protein>
    <submittedName>
        <fullName evidence="2">Glycosyltransferase</fullName>
        <ecNumber evidence="2">2.4.-.-</ecNumber>
    </submittedName>
</protein>
<dbReference type="EC" id="2.4.-.-" evidence="2"/>
<dbReference type="Pfam" id="PF00535">
    <property type="entry name" value="Glycos_transf_2"/>
    <property type="match status" value="1"/>
</dbReference>
<evidence type="ECO:0000313" key="2">
    <source>
        <dbReference type="EMBL" id="MFD0994012.1"/>
    </source>
</evidence>